<gene>
    <name evidence="3" type="ORF">Slati_0615300</name>
</gene>
<feature type="transmembrane region" description="Helical" evidence="1">
    <location>
        <begin position="678"/>
        <end position="696"/>
    </location>
</feature>
<comment type="caution">
    <text evidence="3">The sequence shown here is derived from an EMBL/GenBank/DDBJ whole genome shotgun (WGS) entry which is preliminary data.</text>
</comment>
<evidence type="ECO:0000256" key="1">
    <source>
        <dbReference type="SAM" id="Phobius"/>
    </source>
</evidence>
<evidence type="ECO:0000313" key="3">
    <source>
        <dbReference type="EMBL" id="KAL0459881.1"/>
    </source>
</evidence>
<dbReference type="GO" id="GO:0016746">
    <property type="term" value="F:acyltransferase activity"/>
    <property type="evidence" value="ECO:0007669"/>
    <property type="project" value="UniProtKB-KW"/>
</dbReference>
<dbReference type="InterPro" id="IPR023213">
    <property type="entry name" value="CAT-like_dom_sf"/>
</dbReference>
<dbReference type="Pfam" id="PF24938">
    <property type="entry name" value="DUF7755"/>
    <property type="match status" value="1"/>
</dbReference>
<proteinExistence type="predicted"/>
<evidence type="ECO:0000259" key="2">
    <source>
        <dbReference type="Pfam" id="PF24938"/>
    </source>
</evidence>
<reference evidence="3" key="2">
    <citation type="journal article" date="2024" name="Plant">
        <title>Genomic evolution and insights into agronomic trait innovations of Sesamum species.</title>
        <authorList>
            <person name="Miao H."/>
            <person name="Wang L."/>
            <person name="Qu L."/>
            <person name="Liu H."/>
            <person name="Sun Y."/>
            <person name="Le M."/>
            <person name="Wang Q."/>
            <person name="Wei S."/>
            <person name="Zheng Y."/>
            <person name="Lin W."/>
            <person name="Duan Y."/>
            <person name="Cao H."/>
            <person name="Xiong S."/>
            <person name="Wang X."/>
            <person name="Wei L."/>
            <person name="Li C."/>
            <person name="Ma Q."/>
            <person name="Ju M."/>
            <person name="Zhao R."/>
            <person name="Li G."/>
            <person name="Mu C."/>
            <person name="Tian Q."/>
            <person name="Mei H."/>
            <person name="Zhang T."/>
            <person name="Gao T."/>
            <person name="Zhang H."/>
        </authorList>
    </citation>
    <scope>NUCLEOTIDE SEQUENCE</scope>
    <source>
        <strain evidence="3">KEN1</strain>
    </source>
</reference>
<keyword evidence="3" id="KW-0808">Transferase</keyword>
<dbReference type="Gene3D" id="2.60.60.20">
    <property type="entry name" value="PLAT/LH2 domain"/>
    <property type="match status" value="1"/>
</dbReference>
<name>A0AAW2Y2E8_9LAMI</name>
<dbReference type="Pfam" id="PF02458">
    <property type="entry name" value="Transferase"/>
    <property type="match status" value="1"/>
</dbReference>
<dbReference type="EMBL" id="JACGWN010000002">
    <property type="protein sequence ID" value="KAL0459881.1"/>
    <property type="molecule type" value="Genomic_DNA"/>
</dbReference>
<keyword evidence="1" id="KW-1133">Transmembrane helix</keyword>
<feature type="domain" description="DUF7755" evidence="2">
    <location>
        <begin position="464"/>
        <end position="613"/>
    </location>
</feature>
<keyword evidence="3" id="KW-0012">Acyltransferase</keyword>
<dbReference type="PANTHER" id="PTHR36330:SF2">
    <property type="entry name" value="LIPASE_LIPOOXYGENASE, PLAT_LH2 FAMILY PROTEIN"/>
    <property type="match status" value="1"/>
</dbReference>
<protein>
    <submittedName>
        <fullName evidence="3">Spermidine coumaroyl-CoA acyltransferase</fullName>
    </submittedName>
</protein>
<organism evidence="3">
    <name type="scientific">Sesamum latifolium</name>
    <dbReference type="NCBI Taxonomy" id="2727402"/>
    <lineage>
        <taxon>Eukaryota</taxon>
        <taxon>Viridiplantae</taxon>
        <taxon>Streptophyta</taxon>
        <taxon>Embryophyta</taxon>
        <taxon>Tracheophyta</taxon>
        <taxon>Spermatophyta</taxon>
        <taxon>Magnoliopsida</taxon>
        <taxon>eudicotyledons</taxon>
        <taxon>Gunneridae</taxon>
        <taxon>Pentapetalae</taxon>
        <taxon>asterids</taxon>
        <taxon>lamiids</taxon>
        <taxon>Lamiales</taxon>
        <taxon>Pedaliaceae</taxon>
        <taxon>Sesamum</taxon>
    </lineage>
</organism>
<keyword evidence="1" id="KW-0472">Membrane</keyword>
<accession>A0AAW2Y2E8</accession>
<reference evidence="3" key="1">
    <citation type="submission" date="2020-06" db="EMBL/GenBank/DDBJ databases">
        <authorList>
            <person name="Li T."/>
            <person name="Hu X."/>
            <person name="Zhang T."/>
            <person name="Song X."/>
            <person name="Zhang H."/>
            <person name="Dai N."/>
            <person name="Sheng W."/>
            <person name="Hou X."/>
            <person name="Wei L."/>
        </authorList>
    </citation>
    <scope>NUCLEOTIDE SEQUENCE</scope>
    <source>
        <strain evidence="3">KEN1</strain>
        <tissue evidence="3">Leaf</tissue>
    </source>
</reference>
<dbReference type="Gene3D" id="3.30.559.10">
    <property type="entry name" value="Chloramphenicol acetyltransferase-like domain"/>
    <property type="match status" value="2"/>
</dbReference>
<keyword evidence="1" id="KW-0812">Transmembrane</keyword>
<dbReference type="AlphaFoldDB" id="A0AAW2Y2E8"/>
<feature type="transmembrane region" description="Helical" evidence="1">
    <location>
        <begin position="758"/>
        <end position="777"/>
    </location>
</feature>
<dbReference type="PANTHER" id="PTHR36330">
    <property type="entry name" value="LIPASE/LIPOOXYGENASE, PLAT/LH2 FAMILY PROTEIN"/>
    <property type="match status" value="1"/>
</dbReference>
<sequence length="788" mass="87525">MHLNIQETSLVPPFKPPFHHDHLLSLSHIDTDRNLLLTLRYLRVYSNTLHQQPDPFRVITASLSAALVHYYPLAGTLKRRLPDGRLELHCRVGDGVPVVSAVVDSPLSSFNYLDDVGVEENFAEQLVPDPDADEDLIRPITLQVTRFSCGGFVLGAAVHHAVCDGLGATLFFNAMAELARGSVQMTVDPIWERSTLLGPRNPPRVEFPIREFLSLDKDFFPYKGSGKRVIKDCFSVKEEWLDQLKGLLFKQSGLKFTTFEALGAFIWRARTRASKLPGDEKVTFAYSINIRKIVNPPSRRLLGQRLCSDVRTPHGGRGGGATHLANSRLHQEKQAQRHQRVRFFVYRLPGVALRERDQRWEESEWIYGLAALGHSTVDFGWGGPVAVVPLSSSLSMHERGKMILGCSWKRMLQLMYAVLGKISNPDLFEYAKPSRLLPASEVKVCTDASAVKAVTSLTSGRTKCLYRIKLQTSKIYGSGLSDMTSGVLLCLIDEKGSSILQRLPATSVRTDFWSEDNDMPDTLHFQGGSEDEFAFEGPNLGTIVAVWISVESGQWRIGGMSLTIICDSQPSLAENNKKSKQLTGLQYNFKFEDVLLGEKSDVSMMEFRPKSVTAFSEDELTLFKEYSLNASSSPGIHLTSNEESMKEYADLKFSLLFYDAMLILAGSSVASFSTGQKATYAFLTGGLCGFFYLLLLQRSVDGLPAQELIPSEREGIFGQMLGRLKGPISSLVLAFAFAIITVKYASGEDAVKLTPKDLIFGIMGFLMCKVSVVLAAFKPMPFSFRDNK</sequence>
<feature type="transmembrane region" description="Helical" evidence="1">
    <location>
        <begin position="655"/>
        <end position="672"/>
    </location>
</feature>
<feature type="transmembrane region" description="Helical" evidence="1">
    <location>
        <begin position="728"/>
        <end position="746"/>
    </location>
</feature>
<dbReference type="InterPro" id="IPR056657">
    <property type="entry name" value="DUF7755"/>
</dbReference>